<evidence type="ECO:0000313" key="3">
    <source>
        <dbReference type="Proteomes" id="UP000323597"/>
    </source>
</evidence>
<proteinExistence type="predicted"/>
<protein>
    <recommendedName>
        <fullName evidence="4">Wall-associated receptor kinase galacturonan-binding domain-containing protein</fullName>
    </recommendedName>
</protein>
<dbReference type="AlphaFoldDB" id="A0A5D2V0U4"/>
<keyword evidence="1" id="KW-0732">Signal</keyword>
<feature type="chain" id="PRO_5023056641" description="Wall-associated receptor kinase galacturonan-binding domain-containing protein" evidence="1">
    <location>
        <begin position="23"/>
        <end position="69"/>
    </location>
</feature>
<reference evidence="2 3" key="1">
    <citation type="submission" date="2019-07" db="EMBL/GenBank/DDBJ databases">
        <title>WGS assembly of Gossypium mustelinum.</title>
        <authorList>
            <person name="Chen Z.J."/>
            <person name="Sreedasyam A."/>
            <person name="Ando A."/>
            <person name="Song Q."/>
            <person name="De L."/>
            <person name="Hulse-Kemp A."/>
            <person name="Ding M."/>
            <person name="Ye W."/>
            <person name="Kirkbride R."/>
            <person name="Jenkins J."/>
            <person name="Plott C."/>
            <person name="Lovell J."/>
            <person name="Lin Y.-M."/>
            <person name="Vaughn R."/>
            <person name="Liu B."/>
            <person name="Li W."/>
            <person name="Simpson S."/>
            <person name="Scheffler B."/>
            <person name="Saski C."/>
            <person name="Grover C."/>
            <person name="Hu G."/>
            <person name="Conover J."/>
            <person name="Carlson J."/>
            <person name="Shu S."/>
            <person name="Boston L."/>
            <person name="Williams M."/>
            <person name="Peterson D."/>
            <person name="Mcgee K."/>
            <person name="Jones D."/>
            <person name="Wendel J."/>
            <person name="Stelly D."/>
            <person name="Grimwood J."/>
            <person name="Schmutz J."/>
        </authorList>
    </citation>
    <scope>NUCLEOTIDE SEQUENCE [LARGE SCALE GENOMIC DNA]</scope>
    <source>
        <strain evidence="2">1408120.09</strain>
    </source>
</reference>
<gene>
    <name evidence="2" type="ORF">E1A91_D05G256300v1</name>
</gene>
<sequence>MGFHCMFNVLAVFAVTLTVVAAEAKPGCQSNCGNISIPYPFGTGYGCNITSNFVTFLMDVNIRKKKDLN</sequence>
<evidence type="ECO:0000256" key="1">
    <source>
        <dbReference type="SAM" id="SignalP"/>
    </source>
</evidence>
<feature type="signal peptide" evidence="1">
    <location>
        <begin position="1"/>
        <end position="22"/>
    </location>
</feature>
<dbReference type="Proteomes" id="UP000323597">
    <property type="component" value="Chromosome D05"/>
</dbReference>
<keyword evidence="3" id="KW-1185">Reference proteome</keyword>
<accession>A0A5D2V0U4</accession>
<name>A0A5D2V0U4_GOSMU</name>
<evidence type="ECO:0000313" key="2">
    <source>
        <dbReference type="EMBL" id="TYI82937.1"/>
    </source>
</evidence>
<evidence type="ECO:0008006" key="4">
    <source>
        <dbReference type="Google" id="ProtNLM"/>
    </source>
</evidence>
<dbReference type="EMBL" id="CM017653">
    <property type="protein sequence ID" value="TYI82937.1"/>
    <property type="molecule type" value="Genomic_DNA"/>
</dbReference>
<organism evidence="2 3">
    <name type="scientific">Gossypium mustelinum</name>
    <name type="common">Cotton</name>
    <name type="synonym">Gossypium caicoense</name>
    <dbReference type="NCBI Taxonomy" id="34275"/>
    <lineage>
        <taxon>Eukaryota</taxon>
        <taxon>Viridiplantae</taxon>
        <taxon>Streptophyta</taxon>
        <taxon>Embryophyta</taxon>
        <taxon>Tracheophyta</taxon>
        <taxon>Spermatophyta</taxon>
        <taxon>Magnoliopsida</taxon>
        <taxon>eudicotyledons</taxon>
        <taxon>Gunneridae</taxon>
        <taxon>Pentapetalae</taxon>
        <taxon>rosids</taxon>
        <taxon>malvids</taxon>
        <taxon>Malvales</taxon>
        <taxon>Malvaceae</taxon>
        <taxon>Malvoideae</taxon>
        <taxon>Gossypium</taxon>
    </lineage>
</organism>